<dbReference type="EMBL" id="JBHSBM010000017">
    <property type="protein sequence ID" value="MFC4059664.1"/>
    <property type="molecule type" value="Genomic_DNA"/>
</dbReference>
<gene>
    <name evidence="1" type="ORF">ACFOWE_15270</name>
</gene>
<protein>
    <submittedName>
        <fullName evidence="1">DUF2267 domain-containing protein</fullName>
    </submittedName>
</protein>
<comment type="caution">
    <text evidence="1">The sequence shown here is derived from an EMBL/GenBank/DDBJ whole genome shotgun (WGS) entry which is preliminary data.</text>
</comment>
<dbReference type="Pfam" id="PF10025">
    <property type="entry name" value="DUF2267"/>
    <property type="match status" value="1"/>
</dbReference>
<dbReference type="InterPro" id="IPR038282">
    <property type="entry name" value="DUF2267_sf"/>
</dbReference>
<keyword evidence="2" id="KW-1185">Reference proteome</keyword>
<evidence type="ECO:0000313" key="1">
    <source>
        <dbReference type="EMBL" id="MFC4059664.1"/>
    </source>
</evidence>
<name>A0ABV8I9S1_9ACTN</name>
<accession>A0ABV8I9S1</accession>
<evidence type="ECO:0000313" key="2">
    <source>
        <dbReference type="Proteomes" id="UP001595850"/>
    </source>
</evidence>
<dbReference type="Gene3D" id="1.10.490.110">
    <property type="entry name" value="Uncharacterized conserved protein DUF2267"/>
    <property type="match status" value="1"/>
</dbReference>
<sequence>MNEGEFIKVVCNESGLSRDQAEILTQATLETLSERLTPEEADDLAAQLPESMQDLLLSDRETPDDFGLDEFVRRVSERSGADVSEVREDVSAVFSALRLAVTPGELDDVMAQLPREFAEVL</sequence>
<dbReference type="Proteomes" id="UP001595850">
    <property type="component" value="Unassembled WGS sequence"/>
</dbReference>
<dbReference type="InterPro" id="IPR018727">
    <property type="entry name" value="DUF2267"/>
</dbReference>
<reference evidence="2" key="1">
    <citation type="journal article" date="2019" name="Int. J. Syst. Evol. Microbiol.">
        <title>The Global Catalogue of Microorganisms (GCM) 10K type strain sequencing project: providing services to taxonomists for standard genome sequencing and annotation.</title>
        <authorList>
            <consortium name="The Broad Institute Genomics Platform"/>
            <consortium name="The Broad Institute Genome Sequencing Center for Infectious Disease"/>
            <person name="Wu L."/>
            <person name="Ma J."/>
        </authorList>
    </citation>
    <scope>NUCLEOTIDE SEQUENCE [LARGE SCALE GENOMIC DNA]</scope>
    <source>
        <strain evidence="2">TBRC 4489</strain>
    </source>
</reference>
<dbReference type="RefSeq" id="WP_377288145.1">
    <property type="nucleotide sequence ID" value="NZ_JBHSBM010000017.1"/>
</dbReference>
<proteinExistence type="predicted"/>
<organism evidence="1 2">
    <name type="scientific">Planomonospora corallina</name>
    <dbReference type="NCBI Taxonomy" id="1806052"/>
    <lineage>
        <taxon>Bacteria</taxon>
        <taxon>Bacillati</taxon>
        <taxon>Actinomycetota</taxon>
        <taxon>Actinomycetes</taxon>
        <taxon>Streptosporangiales</taxon>
        <taxon>Streptosporangiaceae</taxon>
        <taxon>Planomonospora</taxon>
    </lineage>
</organism>